<accession>A0A653F5X3</accession>
<reference evidence="2" key="1">
    <citation type="submission" date="2019-05" db="EMBL/GenBank/DDBJ databases">
        <authorList>
            <person name="Naeem R."/>
            <person name="Antony C."/>
            <person name="Guan Q."/>
        </authorList>
    </citation>
    <scope>NUCLEOTIDE SEQUENCE</scope>
    <source>
        <strain evidence="2">2</strain>
    </source>
</reference>
<proteinExistence type="predicted"/>
<dbReference type="InterPro" id="IPR006119">
    <property type="entry name" value="Resolv_N"/>
</dbReference>
<organism evidence="2">
    <name type="scientific">Mycobacterium riyadhense</name>
    <dbReference type="NCBI Taxonomy" id="486698"/>
    <lineage>
        <taxon>Bacteria</taxon>
        <taxon>Bacillati</taxon>
        <taxon>Actinomycetota</taxon>
        <taxon>Actinomycetes</taxon>
        <taxon>Mycobacteriales</taxon>
        <taxon>Mycobacteriaceae</taxon>
        <taxon>Mycobacterium</taxon>
    </lineage>
</organism>
<dbReference type="Gene3D" id="3.40.50.1390">
    <property type="entry name" value="Resolvase, N-terminal catalytic domain"/>
    <property type="match status" value="1"/>
</dbReference>
<name>A0A653F5X3_9MYCO</name>
<dbReference type="GO" id="GO:0000150">
    <property type="term" value="F:DNA strand exchange activity"/>
    <property type="evidence" value="ECO:0007669"/>
    <property type="project" value="InterPro"/>
</dbReference>
<protein>
    <submittedName>
        <fullName evidence="2">DNA-invertase hin</fullName>
    </submittedName>
</protein>
<dbReference type="SUPFAM" id="SSF53041">
    <property type="entry name" value="Resolvase-like"/>
    <property type="match status" value="1"/>
</dbReference>
<dbReference type="SMART" id="SM00857">
    <property type="entry name" value="Resolvase"/>
    <property type="match status" value="1"/>
</dbReference>
<dbReference type="Pfam" id="PF00239">
    <property type="entry name" value="Resolvase"/>
    <property type="match status" value="1"/>
</dbReference>
<feature type="domain" description="Resolvase/invertase-type recombinase catalytic" evidence="1">
    <location>
        <begin position="1"/>
        <end position="119"/>
    </location>
</feature>
<dbReference type="CDD" id="cd03768">
    <property type="entry name" value="SR_ResInv"/>
    <property type="match status" value="1"/>
</dbReference>
<dbReference type="InterPro" id="IPR036162">
    <property type="entry name" value="Resolvase-like_N_sf"/>
</dbReference>
<sequence>MTAQRSWLRELGVTGDRIYLDHGYTGTTRAGPGLDQVLTAIREGRTLVTPKLERLARSVPDARTICDDLAKHGIKRSLGGQVYDPTDPMGKMFFNVLACRRRIRSRVPMDEKVAMDENS</sequence>
<gene>
    <name evidence="2" type="primary">hin</name>
    <name evidence="2" type="ORF">BIN_B_05520</name>
</gene>
<dbReference type="AlphaFoldDB" id="A0A653F5X3"/>
<dbReference type="GO" id="GO:0003677">
    <property type="term" value="F:DNA binding"/>
    <property type="evidence" value="ECO:0007669"/>
    <property type="project" value="InterPro"/>
</dbReference>
<evidence type="ECO:0000313" key="2">
    <source>
        <dbReference type="EMBL" id="VTP04396.1"/>
    </source>
</evidence>
<dbReference type="EMBL" id="LR589198">
    <property type="protein sequence ID" value="VTP04396.1"/>
    <property type="molecule type" value="Genomic_DNA"/>
</dbReference>
<evidence type="ECO:0000259" key="1">
    <source>
        <dbReference type="PROSITE" id="PS51736"/>
    </source>
</evidence>
<dbReference type="PROSITE" id="PS51736">
    <property type="entry name" value="RECOMBINASES_3"/>
    <property type="match status" value="1"/>
</dbReference>